<sequence length="275" mass="31631">MTTTKSSDKMDMYGERVEYGAPARAFAHAAPPSYNVRAQYDIPLDPDLFEDQDLENDYSMRSFTDPAEESSQYLPHLQDQAEYNVDPTIDSIYREAREVHESYSAHPTERLPSFGFQQHHYPPSQYLPQYPQSSEYPSVHEDPGFDLPHSGSREIIEVARVKQKKTGPSKRSDVHLPRFSIKRKEMGAIRRGHAKNPKPSFQKKGPEDFSDIQISLTEFEALNEYRRQHGGKQVTLPKLMGDKKAIALRKLNSEAYDRNLKKNADAQKLEEENEE</sequence>
<accession>A0A1L7XA96</accession>
<keyword evidence="3" id="KW-1185">Reference proteome</keyword>
<feature type="region of interest" description="Disordered" evidence="1">
    <location>
        <begin position="100"/>
        <end position="150"/>
    </location>
</feature>
<dbReference type="AlphaFoldDB" id="A0A1L7XA96"/>
<evidence type="ECO:0000313" key="3">
    <source>
        <dbReference type="Proteomes" id="UP000184330"/>
    </source>
</evidence>
<feature type="region of interest" description="Disordered" evidence="1">
    <location>
        <begin position="62"/>
        <end position="81"/>
    </location>
</feature>
<dbReference type="OrthoDB" id="10570926at2759"/>
<feature type="region of interest" description="Disordered" evidence="1">
    <location>
        <begin position="256"/>
        <end position="275"/>
    </location>
</feature>
<dbReference type="Proteomes" id="UP000184330">
    <property type="component" value="Unassembled WGS sequence"/>
</dbReference>
<protein>
    <submittedName>
        <fullName evidence="2">Uncharacterized protein</fullName>
    </submittedName>
</protein>
<dbReference type="EMBL" id="FJOG01000019">
    <property type="protein sequence ID" value="CZR61906.1"/>
    <property type="molecule type" value="Genomic_DNA"/>
</dbReference>
<organism evidence="2 3">
    <name type="scientific">Phialocephala subalpina</name>
    <dbReference type="NCBI Taxonomy" id="576137"/>
    <lineage>
        <taxon>Eukaryota</taxon>
        <taxon>Fungi</taxon>
        <taxon>Dikarya</taxon>
        <taxon>Ascomycota</taxon>
        <taxon>Pezizomycotina</taxon>
        <taxon>Leotiomycetes</taxon>
        <taxon>Helotiales</taxon>
        <taxon>Mollisiaceae</taxon>
        <taxon>Phialocephala</taxon>
        <taxon>Phialocephala fortinii species complex</taxon>
    </lineage>
</organism>
<proteinExistence type="predicted"/>
<reference evidence="2 3" key="1">
    <citation type="submission" date="2016-03" db="EMBL/GenBank/DDBJ databases">
        <authorList>
            <person name="Ploux O."/>
        </authorList>
    </citation>
    <scope>NUCLEOTIDE SEQUENCE [LARGE SCALE GENOMIC DNA]</scope>
    <source>
        <strain evidence="2 3">UAMH 11012</strain>
    </source>
</reference>
<feature type="compositionally biased region" description="Low complexity" evidence="1">
    <location>
        <begin position="117"/>
        <end position="137"/>
    </location>
</feature>
<evidence type="ECO:0000256" key="1">
    <source>
        <dbReference type="SAM" id="MobiDB-lite"/>
    </source>
</evidence>
<feature type="compositionally biased region" description="Basic and acidic residues" evidence="1">
    <location>
        <begin position="100"/>
        <end position="109"/>
    </location>
</feature>
<name>A0A1L7XA96_9HELO</name>
<gene>
    <name evidence="2" type="ORF">PAC_11803</name>
</gene>
<evidence type="ECO:0000313" key="2">
    <source>
        <dbReference type="EMBL" id="CZR61906.1"/>
    </source>
</evidence>